<reference evidence="2" key="2">
    <citation type="submission" date="2020-11" db="EMBL/GenBank/DDBJ databases">
        <authorList>
            <person name="McCartney M.A."/>
            <person name="Auch B."/>
            <person name="Kono T."/>
            <person name="Mallez S."/>
            <person name="Becker A."/>
            <person name="Gohl D.M."/>
            <person name="Silverstein K.A.T."/>
            <person name="Koren S."/>
            <person name="Bechman K.B."/>
            <person name="Herman A."/>
            <person name="Abrahante J.E."/>
            <person name="Garbe J."/>
        </authorList>
    </citation>
    <scope>NUCLEOTIDE SEQUENCE</scope>
    <source>
        <strain evidence="2">Duluth1</strain>
        <tissue evidence="2">Whole animal</tissue>
    </source>
</reference>
<gene>
    <name evidence="2" type="ORF">DPMN_035694</name>
</gene>
<evidence type="ECO:0000313" key="3">
    <source>
        <dbReference type="Proteomes" id="UP000828390"/>
    </source>
</evidence>
<accession>A0A9D4M9M3</accession>
<feature type="transmembrane region" description="Helical" evidence="1">
    <location>
        <begin position="43"/>
        <end position="62"/>
    </location>
</feature>
<protein>
    <submittedName>
        <fullName evidence="2">Uncharacterized protein</fullName>
    </submittedName>
</protein>
<evidence type="ECO:0000256" key="1">
    <source>
        <dbReference type="SAM" id="Phobius"/>
    </source>
</evidence>
<keyword evidence="1" id="KW-0472">Membrane</keyword>
<keyword evidence="1" id="KW-1133">Transmembrane helix</keyword>
<reference evidence="2" key="1">
    <citation type="journal article" date="2019" name="bioRxiv">
        <title>The Genome of the Zebra Mussel, Dreissena polymorpha: A Resource for Invasive Species Research.</title>
        <authorList>
            <person name="McCartney M.A."/>
            <person name="Auch B."/>
            <person name="Kono T."/>
            <person name="Mallez S."/>
            <person name="Zhang Y."/>
            <person name="Obille A."/>
            <person name="Becker A."/>
            <person name="Abrahante J.E."/>
            <person name="Garbe J."/>
            <person name="Badalamenti J.P."/>
            <person name="Herman A."/>
            <person name="Mangelson H."/>
            <person name="Liachko I."/>
            <person name="Sullivan S."/>
            <person name="Sone E.D."/>
            <person name="Koren S."/>
            <person name="Silverstein K.A.T."/>
            <person name="Beckman K.B."/>
            <person name="Gohl D.M."/>
        </authorList>
    </citation>
    <scope>NUCLEOTIDE SEQUENCE</scope>
    <source>
        <strain evidence="2">Duluth1</strain>
        <tissue evidence="2">Whole animal</tissue>
    </source>
</reference>
<keyword evidence="3" id="KW-1185">Reference proteome</keyword>
<proteinExistence type="predicted"/>
<evidence type="ECO:0000313" key="2">
    <source>
        <dbReference type="EMBL" id="KAH3872478.1"/>
    </source>
</evidence>
<keyword evidence="1" id="KW-0812">Transmembrane</keyword>
<name>A0A9D4M9M3_DREPO</name>
<comment type="caution">
    <text evidence="2">The sequence shown here is derived from an EMBL/GenBank/DDBJ whole genome shotgun (WGS) entry which is preliminary data.</text>
</comment>
<dbReference type="EMBL" id="JAIWYP010000002">
    <property type="protein sequence ID" value="KAH3872478.1"/>
    <property type="molecule type" value="Genomic_DNA"/>
</dbReference>
<sequence length="73" mass="8365">MPKEDISSDGDSLDYDFHENHTWIFKNLTEPEEFISNNVDPRIIVTLNTSFVVFGVWALLALQRTKKIPATAK</sequence>
<organism evidence="2 3">
    <name type="scientific">Dreissena polymorpha</name>
    <name type="common">Zebra mussel</name>
    <name type="synonym">Mytilus polymorpha</name>
    <dbReference type="NCBI Taxonomy" id="45954"/>
    <lineage>
        <taxon>Eukaryota</taxon>
        <taxon>Metazoa</taxon>
        <taxon>Spiralia</taxon>
        <taxon>Lophotrochozoa</taxon>
        <taxon>Mollusca</taxon>
        <taxon>Bivalvia</taxon>
        <taxon>Autobranchia</taxon>
        <taxon>Heteroconchia</taxon>
        <taxon>Euheterodonta</taxon>
        <taxon>Imparidentia</taxon>
        <taxon>Neoheterodontei</taxon>
        <taxon>Myida</taxon>
        <taxon>Dreissenoidea</taxon>
        <taxon>Dreissenidae</taxon>
        <taxon>Dreissena</taxon>
    </lineage>
</organism>
<dbReference type="AlphaFoldDB" id="A0A9D4M9M3"/>
<dbReference type="Proteomes" id="UP000828390">
    <property type="component" value="Unassembled WGS sequence"/>
</dbReference>